<gene>
    <name evidence="1" type="ORF">T12_616</name>
</gene>
<dbReference type="AlphaFoldDB" id="A0A0V0Z842"/>
<comment type="caution">
    <text evidence="1">The sequence shown here is derived from an EMBL/GenBank/DDBJ whole genome shotgun (WGS) entry which is preliminary data.</text>
</comment>
<name>A0A0V0Z842_9BILA</name>
<protein>
    <submittedName>
        <fullName evidence="1">Uncharacterized protein</fullName>
    </submittedName>
</protein>
<dbReference type="EMBL" id="JYDQ01000326">
    <property type="protein sequence ID" value="KRY08555.1"/>
    <property type="molecule type" value="Genomic_DNA"/>
</dbReference>
<keyword evidence="2" id="KW-1185">Reference proteome</keyword>
<evidence type="ECO:0000313" key="1">
    <source>
        <dbReference type="EMBL" id="KRY08555.1"/>
    </source>
</evidence>
<organism evidence="1 2">
    <name type="scientific">Trichinella patagoniensis</name>
    <dbReference type="NCBI Taxonomy" id="990121"/>
    <lineage>
        <taxon>Eukaryota</taxon>
        <taxon>Metazoa</taxon>
        <taxon>Ecdysozoa</taxon>
        <taxon>Nematoda</taxon>
        <taxon>Enoplea</taxon>
        <taxon>Dorylaimia</taxon>
        <taxon>Trichinellida</taxon>
        <taxon>Trichinellidae</taxon>
        <taxon>Trichinella</taxon>
    </lineage>
</organism>
<reference evidence="1 2" key="1">
    <citation type="submission" date="2015-01" db="EMBL/GenBank/DDBJ databases">
        <title>Evolution of Trichinella species and genotypes.</title>
        <authorList>
            <person name="Korhonen P.K."/>
            <person name="Edoardo P."/>
            <person name="Giuseppe L.R."/>
            <person name="Gasser R.B."/>
        </authorList>
    </citation>
    <scope>NUCLEOTIDE SEQUENCE [LARGE SCALE GENOMIC DNA]</scope>
    <source>
        <strain evidence="1">ISS2496</strain>
    </source>
</reference>
<sequence length="64" mass="7745">MTEKHVYAALMMVIKFGHNIDGDVLYRAITNDSFCLYDSLMPIRQAQHDRRNKEYWYSLIMHHR</sequence>
<dbReference type="Proteomes" id="UP000054783">
    <property type="component" value="Unassembled WGS sequence"/>
</dbReference>
<proteinExistence type="predicted"/>
<evidence type="ECO:0000313" key="2">
    <source>
        <dbReference type="Proteomes" id="UP000054783"/>
    </source>
</evidence>
<dbReference type="STRING" id="990121.A0A0V0Z842"/>
<accession>A0A0V0Z842</accession>